<proteinExistence type="predicted"/>
<organism evidence="3 4">
    <name type="scientific">Arcobacter suis CECT 7833</name>
    <dbReference type="NCBI Taxonomy" id="663365"/>
    <lineage>
        <taxon>Bacteria</taxon>
        <taxon>Pseudomonadati</taxon>
        <taxon>Campylobacterota</taxon>
        <taxon>Epsilonproteobacteria</taxon>
        <taxon>Campylobacterales</taxon>
        <taxon>Arcobacteraceae</taxon>
        <taxon>Arcobacter</taxon>
    </lineage>
</organism>
<dbReference type="EMBL" id="CP032100">
    <property type="protein sequence ID" value="AXX89591.1"/>
    <property type="molecule type" value="Genomic_DNA"/>
</dbReference>
<dbReference type="KEGG" id="asui:ASUIS_1103"/>
<reference evidence="3 4" key="1">
    <citation type="submission" date="2018-08" db="EMBL/GenBank/DDBJ databases">
        <title>Complete genome of the Arcobacter suis type strain LMG 26152.</title>
        <authorList>
            <person name="Miller W.G."/>
            <person name="Yee E."/>
            <person name="Bono J.L."/>
        </authorList>
    </citation>
    <scope>NUCLEOTIDE SEQUENCE [LARGE SCALE GENOMIC DNA]</scope>
    <source>
        <strain evidence="3 4">CECT 7833</strain>
    </source>
</reference>
<sequence length="274" mass="30740">MKQSIILSLLFTLTFTACAKTASDNYFGEQQSSSKKEYESFRKNIAKAFENQTPKQWGENVTGVKTKLDTNEKVIALTMDACGSPLGMGYDEELINFLKQEKVPATLFINARWIDKNLNTFKTLASNPLFEIANHGLEHKPASVNGKSIYGLDGSKNIEEFVDEIELNARKIEQITHKRPVYFRSGTAYYDEVAVKIANKLNHQVIGFSILGDAGATFSKEKVESAFLKAKNGEIVIIHMNHPESQTADGTITAIKELKQKGFRFVRLSDYKLK</sequence>
<dbReference type="PROSITE" id="PS51677">
    <property type="entry name" value="NODB"/>
    <property type="match status" value="1"/>
</dbReference>
<dbReference type="PANTHER" id="PTHR10587">
    <property type="entry name" value="GLYCOSYL TRANSFERASE-RELATED"/>
    <property type="match status" value="1"/>
</dbReference>
<dbReference type="InterPro" id="IPR050248">
    <property type="entry name" value="Polysacc_deacetylase_ArnD"/>
</dbReference>
<feature type="signal peptide" evidence="1">
    <location>
        <begin position="1"/>
        <end position="19"/>
    </location>
</feature>
<protein>
    <submittedName>
        <fullName evidence="3">Polysaccharide deacetylase</fullName>
    </submittedName>
</protein>
<dbReference type="GO" id="GO:0005975">
    <property type="term" value="P:carbohydrate metabolic process"/>
    <property type="evidence" value="ECO:0007669"/>
    <property type="project" value="InterPro"/>
</dbReference>
<evidence type="ECO:0000259" key="2">
    <source>
        <dbReference type="PROSITE" id="PS51677"/>
    </source>
</evidence>
<keyword evidence="1" id="KW-0732">Signal</keyword>
<dbReference type="SUPFAM" id="SSF88713">
    <property type="entry name" value="Glycoside hydrolase/deacetylase"/>
    <property type="match status" value="1"/>
</dbReference>
<dbReference type="Pfam" id="PF01522">
    <property type="entry name" value="Polysacc_deac_1"/>
    <property type="match status" value="1"/>
</dbReference>
<dbReference type="AlphaFoldDB" id="A0AAD0SQE7"/>
<dbReference type="PROSITE" id="PS51257">
    <property type="entry name" value="PROKAR_LIPOPROTEIN"/>
    <property type="match status" value="1"/>
</dbReference>
<evidence type="ECO:0000313" key="3">
    <source>
        <dbReference type="EMBL" id="AXX89591.1"/>
    </source>
</evidence>
<feature type="domain" description="NodB homology" evidence="2">
    <location>
        <begin position="73"/>
        <end position="266"/>
    </location>
</feature>
<evidence type="ECO:0000256" key="1">
    <source>
        <dbReference type="SAM" id="SignalP"/>
    </source>
</evidence>
<dbReference type="InterPro" id="IPR011330">
    <property type="entry name" value="Glyco_hydro/deAcase_b/a-brl"/>
</dbReference>
<dbReference type="Proteomes" id="UP000263040">
    <property type="component" value="Chromosome"/>
</dbReference>
<dbReference type="GO" id="GO:0016810">
    <property type="term" value="F:hydrolase activity, acting on carbon-nitrogen (but not peptide) bonds"/>
    <property type="evidence" value="ECO:0007669"/>
    <property type="project" value="InterPro"/>
</dbReference>
<accession>A0AAD0SQE7</accession>
<dbReference type="Gene3D" id="3.20.20.370">
    <property type="entry name" value="Glycoside hydrolase/deacetylase"/>
    <property type="match status" value="1"/>
</dbReference>
<gene>
    <name evidence="3" type="ORF">ASUIS_1103</name>
</gene>
<keyword evidence="4" id="KW-1185">Reference proteome</keyword>
<evidence type="ECO:0000313" key="4">
    <source>
        <dbReference type="Proteomes" id="UP000263040"/>
    </source>
</evidence>
<feature type="chain" id="PRO_5042193314" evidence="1">
    <location>
        <begin position="20"/>
        <end position="274"/>
    </location>
</feature>
<name>A0AAD0SQE7_9BACT</name>
<dbReference type="CDD" id="cd10955">
    <property type="entry name" value="CE4_BH0857_like"/>
    <property type="match status" value="1"/>
</dbReference>
<dbReference type="RefSeq" id="WP_118886133.1">
    <property type="nucleotide sequence ID" value="NZ_CP032100.1"/>
</dbReference>
<dbReference type="InterPro" id="IPR002509">
    <property type="entry name" value="NODB_dom"/>
</dbReference>
<dbReference type="PANTHER" id="PTHR10587:SF134">
    <property type="entry name" value="SECRETED PROTEIN"/>
    <property type="match status" value="1"/>
</dbReference>